<gene>
    <name evidence="2" type="ORF">CLOHYLEM_04750</name>
</gene>
<protein>
    <submittedName>
        <fullName evidence="2">Uncharacterized protein</fullName>
    </submittedName>
</protein>
<dbReference type="AlphaFoldDB" id="C0BY62"/>
<feature type="compositionally biased region" description="Basic and acidic residues" evidence="1">
    <location>
        <begin position="41"/>
        <end position="53"/>
    </location>
</feature>
<reference evidence="2" key="2">
    <citation type="submission" date="2013-06" db="EMBL/GenBank/DDBJ databases">
        <title>Draft genome sequence of Clostridium hylemonae (DSM 15053).</title>
        <authorList>
            <person name="Sudarsanam P."/>
            <person name="Ley R."/>
            <person name="Guruge J."/>
            <person name="Turnbaugh P.J."/>
            <person name="Mahowald M."/>
            <person name="Liep D."/>
            <person name="Gordon J."/>
        </authorList>
    </citation>
    <scope>NUCLEOTIDE SEQUENCE</scope>
    <source>
        <strain evidence="2">DSM 15053</strain>
    </source>
</reference>
<proteinExistence type="predicted"/>
<dbReference type="HOGENOM" id="CLU_213723_0_0_9"/>
<sequence length="53" mass="5817">MKENKSSFTTERPIDYTESKDAYDGKISSAASERAAEPLPESERPRKDGPGGE</sequence>
<dbReference type="EMBL" id="ABYI02000016">
    <property type="protein sequence ID" value="EEG75133.1"/>
    <property type="molecule type" value="Genomic_DNA"/>
</dbReference>
<comment type="caution">
    <text evidence="2">The sequence shown here is derived from an EMBL/GenBank/DDBJ whole genome shotgun (WGS) entry which is preliminary data.</text>
</comment>
<evidence type="ECO:0000313" key="2">
    <source>
        <dbReference type="EMBL" id="EEG75133.1"/>
    </source>
</evidence>
<feature type="compositionally biased region" description="Basic and acidic residues" evidence="1">
    <location>
        <begin position="12"/>
        <end position="24"/>
    </location>
</feature>
<feature type="region of interest" description="Disordered" evidence="1">
    <location>
        <begin position="1"/>
        <end position="53"/>
    </location>
</feature>
<dbReference type="OrthoDB" id="2065288at2"/>
<evidence type="ECO:0000256" key="1">
    <source>
        <dbReference type="SAM" id="MobiDB-lite"/>
    </source>
</evidence>
<evidence type="ECO:0000313" key="3">
    <source>
        <dbReference type="Proteomes" id="UP000004893"/>
    </source>
</evidence>
<accession>C0BY62</accession>
<feature type="compositionally biased region" description="Polar residues" evidence="1">
    <location>
        <begin position="1"/>
        <end position="10"/>
    </location>
</feature>
<organism evidence="2 3">
    <name type="scientific">[Clostridium] hylemonae DSM 15053</name>
    <dbReference type="NCBI Taxonomy" id="553973"/>
    <lineage>
        <taxon>Bacteria</taxon>
        <taxon>Bacillati</taxon>
        <taxon>Bacillota</taxon>
        <taxon>Clostridia</taxon>
        <taxon>Lachnospirales</taxon>
        <taxon>Lachnospiraceae</taxon>
    </lineage>
</organism>
<reference evidence="2" key="1">
    <citation type="submission" date="2009-02" db="EMBL/GenBank/DDBJ databases">
        <authorList>
            <person name="Fulton L."/>
            <person name="Clifton S."/>
            <person name="Fulton B."/>
            <person name="Xu J."/>
            <person name="Minx P."/>
            <person name="Pepin K.H."/>
            <person name="Johnson M."/>
            <person name="Bhonagiri V."/>
            <person name="Nash W.E."/>
            <person name="Mardis E.R."/>
            <person name="Wilson R.K."/>
        </authorList>
    </citation>
    <scope>NUCLEOTIDE SEQUENCE [LARGE SCALE GENOMIC DNA]</scope>
    <source>
        <strain evidence="2">DSM 15053</strain>
    </source>
</reference>
<keyword evidence="3" id="KW-1185">Reference proteome</keyword>
<dbReference type="Proteomes" id="UP000004893">
    <property type="component" value="Unassembled WGS sequence"/>
</dbReference>
<dbReference type="RefSeq" id="WP_006442082.1">
    <property type="nucleotide sequence ID" value="NZ_CP036524.1"/>
</dbReference>
<name>C0BY62_9FIRM</name>